<dbReference type="GO" id="GO:0033971">
    <property type="term" value="F:hydroxyisourate hydrolase activity"/>
    <property type="evidence" value="ECO:0007669"/>
    <property type="project" value="UniProtKB-EC"/>
</dbReference>
<dbReference type="SUPFAM" id="SSF49472">
    <property type="entry name" value="Transthyretin (synonym: prealbumin)"/>
    <property type="match status" value="1"/>
</dbReference>
<dbReference type="Proteomes" id="UP001595798">
    <property type="component" value="Unassembled WGS sequence"/>
</dbReference>
<comment type="subunit">
    <text evidence="4 9">Homotetramer.</text>
</comment>
<dbReference type="NCBIfam" id="TIGR02962">
    <property type="entry name" value="hdxy_isourate"/>
    <property type="match status" value="1"/>
</dbReference>
<evidence type="ECO:0000256" key="6">
    <source>
        <dbReference type="ARBA" id="ARBA00017539"/>
    </source>
</evidence>
<comment type="function">
    <text evidence="2">Catalyzes the hydrolysis of 5-hydroxyisourate (HIU) to 2-oxo-4-hydroxy-4-carboxy-5-ureidoimidazoline (OHCU).</text>
</comment>
<dbReference type="PANTHER" id="PTHR10395:SF7">
    <property type="entry name" value="5-HYDROXYISOURATE HYDROLASE"/>
    <property type="match status" value="1"/>
</dbReference>
<protein>
    <recommendedName>
        <fullName evidence="6 9">5-hydroxyisourate hydrolase</fullName>
        <shortName evidence="9">HIU hydrolase</shortName>
        <shortName evidence="9">HIUHase</shortName>
        <ecNumber evidence="5 9">3.5.2.17</ecNumber>
    </recommendedName>
</protein>
<evidence type="ECO:0000256" key="7">
    <source>
        <dbReference type="ARBA" id="ARBA00022631"/>
    </source>
</evidence>
<gene>
    <name evidence="11" type="primary">uraH</name>
    <name evidence="11" type="ORF">ACFOZ5_17870</name>
</gene>
<dbReference type="InterPro" id="IPR023418">
    <property type="entry name" value="Thyroxine_BS"/>
</dbReference>
<evidence type="ECO:0000256" key="3">
    <source>
        <dbReference type="ARBA" id="ARBA00009850"/>
    </source>
</evidence>
<evidence type="ECO:0000256" key="9">
    <source>
        <dbReference type="RuleBase" id="RU361270"/>
    </source>
</evidence>
<dbReference type="EC" id="3.5.2.17" evidence="5 9"/>
<evidence type="ECO:0000256" key="2">
    <source>
        <dbReference type="ARBA" id="ARBA00002704"/>
    </source>
</evidence>
<dbReference type="PANTHER" id="PTHR10395">
    <property type="entry name" value="URICASE AND TRANSTHYRETIN-RELATED"/>
    <property type="match status" value="1"/>
</dbReference>
<name>A0ABV8QMK3_9GAMM</name>
<evidence type="ECO:0000259" key="10">
    <source>
        <dbReference type="Pfam" id="PF00576"/>
    </source>
</evidence>
<dbReference type="Pfam" id="PF00576">
    <property type="entry name" value="Transthyretin"/>
    <property type="match status" value="1"/>
</dbReference>
<keyword evidence="12" id="KW-1185">Reference proteome</keyword>
<dbReference type="InterPro" id="IPR000895">
    <property type="entry name" value="Transthyretin/HIU_hydrolase"/>
</dbReference>
<dbReference type="Gene3D" id="2.60.40.180">
    <property type="entry name" value="Transthyretin/hydroxyisourate hydrolase domain"/>
    <property type="match status" value="1"/>
</dbReference>
<dbReference type="PROSITE" id="PS00768">
    <property type="entry name" value="TRANSTHYRETIN_1"/>
    <property type="match status" value="1"/>
</dbReference>
<evidence type="ECO:0000313" key="12">
    <source>
        <dbReference type="Proteomes" id="UP001595798"/>
    </source>
</evidence>
<dbReference type="PRINTS" id="PR00189">
    <property type="entry name" value="TRNSTHYRETIN"/>
</dbReference>
<accession>A0ABV8QMK3</accession>
<comment type="caution">
    <text evidence="11">The sequence shown here is derived from an EMBL/GenBank/DDBJ whole genome shotgun (WGS) entry which is preliminary data.</text>
</comment>
<dbReference type="CDD" id="cd05822">
    <property type="entry name" value="TLP_HIUase"/>
    <property type="match status" value="1"/>
</dbReference>
<dbReference type="InterPro" id="IPR023416">
    <property type="entry name" value="Transthyretin/HIU_hydrolase_d"/>
</dbReference>
<feature type="domain" description="Transthyretin/hydroxyisourate hydrolase" evidence="10">
    <location>
        <begin position="7"/>
        <end position="113"/>
    </location>
</feature>
<reference evidence="12" key="1">
    <citation type="journal article" date="2019" name="Int. J. Syst. Evol. Microbiol.">
        <title>The Global Catalogue of Microorganisms (GCM) 10K type strain sequencing project: providing services to taxonomists for standard genome sequencing and annotation.</title>
        <authorList>
            <consortium name="The Broad Institute Genomics Platform"/>
            <consortium name="The Broad Institute Genome Sequencing Center for Infectious Disease"/>
            <person name="Wu L."/>
            <person name="Ma J."/>
        </authorList>
    </citation>
    <scope>NUCLEOTIDE SEQUENCE [LARGE SCALE GENOMIC DNA]</scope>
    <source>
        <strain evidence="12">CECT 7297</strain>
    </source>
</reference>
<dbReference type="EMBL" id="JBHSDI010000062">
    <property type="protein sequence ID" value="MFC4260890.1"/>
    <property type="molecule type" value="Genomic_DNA"/>
</dbReference>
<evidence type="ECO:0000313" key="11">
    <source>
        <dbReference type="EMBL" id="MFC4260890.1"/>
    </source>
</evidence>
<dbReference type="RefSeq" id="WP_379889877.1">
    <property type="nucleotide sequence ID" value="NZ_JBHSDI010000062.1"/>
</dbReference>
<keyword evidence="8 9" id="KW-0378">Hydrolase</keyword>
<proteinExistence type="inferred from homology"/>
<comment type="catalytic activity">
    <reaction evidence="1 9">
        <text>5-hydroxyisourate + H2O = 5-hydroxy-2-oxo-4-ureido-2,5-dihydro-1H-imidazole-5-carboxylate + H(+)</text>
        <dbReference type="Rhea" id="RHEA:23736"/>
        <dbReference type="ChEBI" id="CHEBI:15377"/>
        <dbReference type="ChEBI" id="CHEBI:15378"/>
        <dbReference type="ChEBI" id="CHEBI:18072"/>
        <dbReference type="ChEBI" id="CHEBI:58639"/>
        <dbReference type="EC" id="3.5.2.17"/>
    </reaction>
</comment>
<comment type="similarity">
    <text evidence="3 9">Belongs to the transthyretin family. 5-hydroxyisourate hydrolase subfamily.</text>
</comment>
<dbReference type="InterPro" id="IPR014306">
    <property type="entry name" value="Hydroxyisourate_hydrolase"/>
</dbReference>
<organism evidence="11 12">
    <name type="scientific">Marinobacter lacisalsi</name>
    <dbReference type="NCBI Taxonomy" id="475979"/>
    <lineage>
        <taxon>Bacteria</taxon>
        <taxon>Pseudomonadati</taxon>
        <taxon>Pseudomonadota</taxon>
        <taxon>Gammaproteobacteria</taxon>
        <taxon>Pseudomonadales</taxon>
        <taxon>Marinobacteraceae</taxon>
        <taxon>Marinobacter</taxon>
    </lineage>
</organism>
<sequence>MTAKSPITTHILDLGAGRPAAGVAVTLNKVLGGKETLIAEGVTDEDGRIMNWFDEALDVGHHRLTFATGTWYQDQGLETFFPEVSLDFYVADTDAHYHVPLLLNQWGYSTYRGS</sequence>
<evidence type="ECO:0000256" key="4">
    <source>
        <dbReference type="ARBA" id="ARBA00011881"/>
    </source>
</evidence>
<dbReference type="InterPro" id="IPR036817">
    <property type="entry name" value="Transthyretin/HIU_hydrolase_sf"/>
</dbReference>
<keyword evidence="7 9" id="KW-0659">Purine metabolism</keyword>
<evidence type="ECO:0000256" key="8">
    <source>
        <dbReference type="ARBA" id="ARBA00022801"/>
    </source>
</evidence>
<evidence type="ECO:0000256" key="1">
    <source>
        <dbReference type="ARBA" id="ARBA00001043"/>
    </source>
</evidence>
<evidence type="ECO:0000256" key="5">
    <source>
        <dbReference type="ARBA" id="ARBA00012609"/>
    </source>
</evidence>